<dbReference type="PROSITE" id="PS00107">
    <property type="entry name" value="PROTEIN_KINASE_ATP"/>
    <property type="match status" value="1"/>
</dbReference>
<feature type="binding site" evidence="5">
    <location>
        <position position="50"/>
    </location>
    <ligand>
        <name>ATP</name>
        <dbReference type="ChEBI" id="CHEBI:30616"/>
    </ligand>
</feature>
<dbReference type="RefSeq" id="WP_245930338.1">
    <property type="nucleotide sequence ID" value="NZ_PVZC01000006.1"/>
</dbReference>
<keyword evidence="9" id="KW-1185">Reference proteome</keyword>
<feature type="region of interest" description="Disordered" evidence="6">
    <location>
        <begin position="622"/>
        <end position="641"/>
    </location>
</feature>
<organism evidence="8 9">
    <name type="scientific">Allonocardiopsis opalescens</name>
    <dbReference type="NCBI Taxonomy" id="1144618"/>
    <lineage>
        <taxon>Bacteria</taxon>
        <taxon>Bacillati</taxon>
        <taxon>Actinomycetota</taxon>
        <taxon>Actinomycetes</taxon>
        <taxon>Streptosporangiales</taxon>
        <taxon>Allonocardiopsis</taxon>
    </lineage>
</organism>
<keyword evidence="2 5" id="KW-0547">Nucleotide-binding</keyword>
<dbReference type="GO" id="GO:0004674">
    <property type="term" value="F:protein serine/threonine kinase activity"/>
    <property type="evidence" value="ECO:0007669"/>
    <property type="project" value="UniProtKB-KW"/>
</dbReference>
<dbReference type="Gene3D" id="2.60.120.560">
    <property type="entry name" value="Exo-inulinase, domain 1"/>
    <property type="match status" value="1"/>
</dbReference>
<dbReference type="Gene3D" id="1.10.510.10">
    <property type="entry name" value="Transferase(Phosphotransferase) domain 1"/>
    <property type="match status" value="1"/>
</dbReference>
<dbReference type="InterPro" id="IPR000719">
    <property type="entry name" value="Prot_kinase_dom"/>
</dbReference>
<feature type="region of interest" description="Disordered" evidence="6">
    <location>
        <begin position="288"/>
        <end position="417"/>
    </location>
</feature>
<evidence type="ECO:0000256" key="4">
    <source>
        <dbReference type="ARBA" id="ARBA00022840"/>
    </source>
</evidence>
<dbReference type="PANTHER" id="PTHR43289">
    <property type="entry name" value="MITOGEN-ACTIVATED PROTEIN KINASE KINASE KINASE 20-RELATED"/>
    <property type="match status" value="1"/>
</dbReference>
<keyword evidence="4 5" id="KW-0067">ATP-binding</keyword>
<keyword evidence="1" id="KW-0808">Transferase</keyword>
<evidence type="ECO:0000256" key="3">
    <source>
        <dbReference type="ARBA" id="ARBA00022777"/>
    </source>
</evidence>
<dbReference type="InterPro" id="IPR008271">
    <property type="entry name" value="Ser/Thr_kinase_AS"/>
</dbReference>
<dbReference type="PROSITE" id="PS00108">
    <property type="entry name" value="PROTEIN_KINASE_ST"/>
    <property type="match status" value="1"/>
</dbReference>
<dbReference type="Proteomes" id="UP000237846">
    <property type="component" value="Unassembled WGS sequence"/>
</dbReference>
<dbReference type="AlphaFoldDB" id="A0A2T0Q0B3"/>
<proteinExistence type="predicted"/>
<dbReference type="CDD" id="cd14014">
    <property type="entry name" value="STKc_PknB_like"/>
    <property type="match status" value="1"/>
</dbReference>
<accession>A0A2T0Q0B3</accession>
<name>A0A2T0Q0B3_9ACTN</name>
<gene>
    <name evidence="8" type="ORF">CLV72_106275</name>
</gene>
<feature type="domain" description="Protein kinase" evidence="7">
    <location>
        <begin position="22"/>
        <end position="273"/>
    </location>
</feature>
<dbReference type="PROSITE" id="PS50011">
    <property type="entry name" value="PROTEIN_KINASE_DOM"/>
    <property type="match status" value="1"/>
</dbReference>
<feature type="compositionally biased region" description="Low complexity" evidence="6">
    <location>
        <begin position="358"/>
        <end position="370"/>
    </location>
</feature>
<dbReference type="Gene3D" id="3.30.200.20">
    <property type="entry name" value="Phosphorylase Kinase, domain 1"/>
    <property type="match status" value="1"/>
</dbReference>
<dbReference type="GO" id="GO:0005524">
    <property type="term" value="F:ATP binding"/>
    <property type="evidence" value="ECO:0007669"/>
    <property type="project" value="UniProtKB-UniRule"/>
</dbReference>
<feature type="compositionally biased region" description="Low complexity" evidence="6">
    <location>
        <begin position="297"/>
        <end position="312"/>
    </location>
</feature>
<keyword evidence="3 8" id="KW-0418">Kinase</keyword>
<evidence type="ECO:0000256" key="6">
    <source>
        <dbReference type="SAM" id="MobiDB-lite"/>
    </source>
</evidence>
<evidence type="ECO:0000256" key="5">
    <source>
        <dbReference type="PROSITE-ProRule" id="PRU10141"/>
    </source>
</evidence>
<evidence type="ECO:0000313" key="8">
    <source>
        <dbReference type="EMBL" id="PRX97239.1"/>
    </source>
</evidence>
<evidence type="ECO:0000259" key="7">
    <source>
        <dbReference type="PROSITE" id="PS50011"/>
    </source>
</evidence>
<dbReference type="PANTHER" id="PTHR43289:SF34">
    <property type="entry name" value="SERINE_THREONINE-PROTEIN KINASE YBDM-RELATED"/>
    <property type="match status" value="1"/>
</dbReference>
<evidence type="ECO:0000256" key="2">
    <source>
        <dbReference type="ARBA" id="ARBA00022741"/>
    </source>
</evidence>
<dbReference type="Pfam" id="PF00069">
    <property type="entry name" value="Pkinase"/>
    <property type="match status" value="1"/>
</dbReference>
<dbReference type="EMBL" id="PVZC01000006">
    <property type="protein sequence ID" value="PRX97239.1"/>
    <property type="molecule type" value="Genomic_DNA"/>
</dbReference>
<evidence type="ECO:0000256" key="1">
    <source>
        <dbReference type="ARBA" id="ARBA00022679"/>
    </source>
</evidence>
<dbReference type="SMART" id="SM00220">
    <property type="entry name" value="S_TKc"/>
    <property type="match status" value="1"/>
</dbReference>
<comment type="caution">
    <text evidence="8">The sequence shown here is derived from an EMBL/GenBank/DDBJ whole genome shotgun (WGS) entry which is preliminary data.</text>
</comment>
<feature type="compositionally biased region" description="Gly residues" evidence="6">
    <location>
        <begin position="404"/>
        <end position="414"/>
    </location>
</feature>
<protein>
    <submittedName>
        <fullName evidence="8">Serine/threonine protein kinase</fullName>
    </submittedName>
</protein>
<dbReference type="InterPro" id="IPR017441">
    <property type="entry name" value="Protein_kinase_ATP_BS"/>
</dbReference>
<sequence>MANGTPRGNPLRPNDPRALGPYRITARLGRGGMGTVYLADDPQGHPVAVKIINTELADDAAFRARFQREVRSAQRVARFCTAPVIDARLDGEPLFVVTEFVDGPNLAEAVQRDGVMRGATLEGLAVGVASALVAIHNAGVIHRDLKPANVLLSTVGPRVIDFGIARALDTVGDATKTGQLLGTPAYLAPELIAGGEPSPASDIFSWGCLVAYAGEGSAPFDAPTVPAVLYNVAHSEPNLGRLDPALRGLVERALSKDPLQRPSAQDVLNHLVGDTSPDTINRTLAAGFAAPGPAQRPPATGTAWTAPAGTAPQGRPAPVSEQPGTTEVVHASAPEPAGRFAEPPAQAVLPPTHPMPGPQQSWQGPSGGQPTEAWGPRPPEAGPSGPNPALGGPSGPQPPLPGPAAGGRPPGRGGASRRTLLIGGGAVALVLVLVAAAVLVMNPWGPSGPPQNRQSFYADVFEDTDSDWPGSSGYEAGSAASYYGYLDGRYYIREEVDGGVQHVLSPGGGLFPKNLYMEVDAHVEAGPDYAEYGMSCFTMDSDDAELETRYEFLVRVDGQGALIRRVSAAEGTTELATATGVPGLDTTLEASNLLQAACETVDSSVRLRLWVNDEPVLEAVDSEPLPGATDPEGGGTGLLVTRSSGSGDDTIVAFDNYLLCTIEAAE</sequence>
<reference evidence="8 9" key="1">
    <citation type="submission" date="2018-03" db="EMBL/GenBank/DDBJ databases">
        <title>Genomic Encyclopedia of Archaeal and Bacterial Type Strains, Phase II (KMG-II): from individual species to whole genera.</title>
        <authorList>
            <person name="Goeker M."/>
        </authorList>
    </citation>
    <scope>NUCLEOTIDE SEQUENCE [LARGE SCALE GENOMIC DNA]</scope>
    <source>
        <strain evidence="8 9">DSM 45601</strain>
    </source>
</reference>
<dbReference type="SUPFAM" id="SSF56112">
    <property type="entry name" value="Protein kinase-like (PK-like)"/>
    <property type="match status" value="1"/>
</dbReference>
<dbReference type="InterPro" id="IPR011009">
    <property type="entry name" value="Kinase-like_dom_sf"/>
</dbReference>
<keyword evidence="8" id="KW-0723">Serine/threonine-protein kinase</keyword>
<evidence type="ECO:0000313" key="9">
    <source>
        <dbReference type="Proteomes" id="UP000237846"/>
    </source>
</evidence>